<dbReference type="EMBL" id="JFKF01000014">
    <property type="protein sequence ID" value="KDO03651.1"/>
    <property type="molecule type" value="Genomic_DNA"/>
</dbReference>
<reference evidence="2 3" key="1">
    <citation type="submission" date="2014-02" db="EMBL/GenBank/DDBJ databases">
        <title>Draft genome sequence of Rickettsia buchneri sp. nov. ISO7T.</title>
        <authorList>
            <person name="Felsheim R.F."/>
            <person name="Kurtti T.J."/>
            <person name="Munderloh U.G."/>
        </authorList>
    </citation>
    <scope>NUCLEOTIDE SEQUENCE [LARGE SCALE GENOMIC DNA]</scope>
    <source>
        <strain evidence="2 3">ISO7</strain>
    </source>
</reference>
<evidence type="ECO:0000313" key="2">
    <source>
        <dbReference type="EMBL" id="KDO03651.1"/>
    </source>
</evidence>
<dbReference type="AlphaFoldDB" id="A0A8E1C0M0"/>
<feature type="region of interest" description="Disordered" evidence="1">
    <location>
        <begin position="18"/>
        <end position="49"/>
    </location>
</feature>
<comment type="caution">
    <text evidence="2">The sequence shown here is derived from an EMBL/GenBank/DDBJ whole genome shotgun (WGS) entry which is preliminary data.</text>
</comment>
<keyword evidence="3" id="KW-1185">Reference proteome</keyword>
<evidence type="ECO:0000256" key="1">
    <source>
        <dbReference type="SAM" id="MobiDB-lite"/>
    </source>
</evidence>
<sequence>MLFEVNIEISIIKPTSLRGPVKPTVSPRGLTTGSRKKFKKSGSRDQVAG</sequence>
<gene>
    <name evidence="2" type="ORF">REISMN_00540</name>
</gene>
<evidence type="ECO:0000313" key="3">
    <source>
        <dbReference type="Proteomes" id="UP000027161"/>
    </source>
</evidence>
<organism evidence="2 3">
    <name type="scientific">Rickettsia tamurae subsp. buchneri</name>
    <dbReference type="NCBI Taxonomy" id="1462938"/>
    <lineage>
        <taxon>Bacteria</taxon>
        <taxon>Pseudomonadati</taxon>
        <taxon>Pseudomonadota</taxon>
        <taxon>Alphaproteobacteria</taxon>
        <taxon>Rickettsiales</taxon>
        <taxon>Rickettsiaceae</taxon>
        <taxon>Rickettsieae</taxon>
        <taxon>Rickettsia</taxon>
        <taxon>spotted fever group</taxon>
    </lineage>
</organism>
<accession>A0A8E1C0M0</accession>
<protein>
    <submittedName>
        <fullName evidence="2">Uncharacterized protein</fullName>
    </submittedName>
</protein>
<name>A0A8E1C0M0_9RICK</name>
<dbReference type="Proteomes" id="UP000027161">
    <property type="component" value="Unassembled WGS sequence"/>
</dbReference>
<proteinExistence type="predicted"/>